<name>W2IJJ1_PHYNI</name>
<evidence type="ECO:0000313" key="2">
    <source>
        <dbReference type="EMBL" id="ETL34414.1"/>
    </source>
</evidence>
<proteinExistence type="predicted"/>
<dbReference type="AlphaFoldDB" id="W2IJJ1"/>
<feature type="compositionally biased region" description="Pro residues" evidence="1">
    <location>
        <begin position="181"/>
        <end position="190"/>
    </location>
</feature>
<feature type="region of interest" description="Disordered" evidence="1">
    <location>
        <begin position="165"/>
        <end position="217"/>
    </location>
</feature>
<accession>W2IJJ1</accession>
<organism evidence="2">
    <name type="scientific">Phytophthora nicotianae</name>
    <name type="common">Potato buckeye rot agent</name>
    <name type="synonym">Phytophthora parasitica</name>
    <dbReference type="NCBI Taxonomy" id="4792"/>
    <lineage>
        <taxon>Eukaryota</taxon>
        <taxon>Sar</taxon>
        <taxon>Stramenopiles</taxon>
        <taxon>Oomycota</taxon>
        <taxon>Peronosporomycetes</taxon>
        <taxon>Peronosporales</taxon>
        <taxon>Peronosporaceae</taxon>
        <taxon>Phytophthora</taxon>
    </lineage>
</organism>
<dbReference type="EMBL" id="KI674340">
    <property type="protein sequence ID" value="ETL34414.1"/>
    <property type="molecule type" value="Genomic_DNA"/>
</dbReference>
<gene>
    <name evidence="2" type="ORF">L916_13355</name>
</gene>
<feature type="non-terminal residue" evidence="2">
    <location>
        <position position="324"/>
    </location>
</feature>
<dbReference type="VEuPathDB" id="FungiDB:PPTG_01738"/>
<reference evidence="2" key="1">
    <citation type="submission" date="2013-11" db="EMBL/GenBank/DDBJ databases">
        <title>The Genome Sequence of Phytophthora parasitica CJ05E6.</title>
        <authorList>
            <consortium name="The Broad Institute Genomics Platform"/>
            <person name="Russ C."/>
            <person name="Tyler B."/>
            <person name="Panabieres F."/>
            <person name="Shan W."/>
            <person name="Tripathy S."/>
            <person name="Grunwald N."/>
            <person name="Machado M."/>
            <person name="Johnson C.S."/>
            <person name="Arredondo F."/>
            <person name="Hong C."/>
            <person name="Coffey M."/>
            <person name="Young S.K."/>
            <person name="Zeng Q."/>
            <person name="Gargeya S."/>
            <person name="Fitzgerald M."/>
            <person name="Abouelleil A."/>
            <person name="Alvarado L."/>
            <person name="Chapman S.B."/>
            <person name="Gainer-Dewar J."/>
            <person name="Goldberg J."/>
            <person name="Griggs A."/>
            <person name="Gujja S."/>
            <person name="Hansen M."/>
            <person name="Howarth C."/>
            <person name="Imamovic A."/>
            <person name="Ireland A."/>
            <person name="Larimer J."/>
            <person name="McCowan C."/>
            <person name="Murphy C."/>
            <person name="Pearson M."/>
            <person name="Poon T.W."/>
            <person name="Priest M."/>
            <person name="Roberts A."/>
            <person name="Saif S."/>
            <person name="Shea T."/>
            <person name="Sykes S."/>
            <person name="Wortman J."/>
            <person name="Nusbaum C."/>
            <person name="Birren B."/>
        </authorList>
    </citation>
    <scope>NUCLEOTIDE SEQUENCE [LARGE SCALE GENOMIC DNA]</scope>
    <source>
        <strain evidence="2">CJ05E6</strain>
    </source>
</reference>
<feature type="compositionally biased region" description="Basic and acidic residues" evidence="1">
    <location>
        <begin position="191"/>
        <end position="202"/>
    </location>
</feature>
<dbReference type="Proteomes" id="UP000053864">
    <property type="component" value="Unassembled WGS sequence"/>
</dbReference>
<sequence length="324" mass="36490">MAEAGEEATTMEEELEQWALHDCSAFRDARGPDEMKRLFERFRATRGKPVTVTPTVTIRLFDRVWTAFVKRWNLEGREAFETMLKKREADHARLSVGELAGQVCRLSWDQDRRCCIAHFEDGCPHCRELGVTRPDREEWRRIVEAVPVTEVERDVIGRYQRALDEARRAGRARPQRDPSPVRGPPRTPPRSPEHQRGGRHEAPSYPAWGPTSAPSSAAVRDQIGAGISVVQNTVDDMASMPCRVNKWRRTVAFEWRIGAGGSTPRRCGVCASAWRIWSGRIRICVVGCSGRATGGKIAGMRTRRVHRVAGDSRRVVSSEPANVE</sequence>
<protein>
    <submittedName>
        <fullName evidence="2">Uncharacterized protein</fullName>
    </submittedName>
</protein>
<evidence type="ECO:0000256" key="1">
    <source>
        <dbReference type="SAM" id="MobiDB-lite"/>
    </source>
</evidence>